<sequence>MNLSYRIYYVFLRNLISYKRFIIPTFVVSLGQPLFYLVTFGLGMGAYMGHFGGKPYLHFLVPGVLISSVMMAATFECLYGTFVKIVHEHLYDSLVATPVSAEDAVAGDIAWASFRGLISGSLMLIIAMALGVLPASWTALPALVLLMIFTGLLFASLAMIVTSVAPNFDFFSYYTELIITPMFFFSGVFFPLDRFPAWMQTFAQFLPLTHAVALSRALFAGEISSALLIHIAALCALGTVAFVVGIKRMKKRLIT</sequence>
<proteinExistence type="inferred from homology"/>
<reference evidence="7 8" key="1">
    <citation type="journal article" date="2016" name="Nat. Commun.">
        <title>Thousands of microbial genomes shed light on interconnected biogeochemical processes in an aquifer system.</title>
        <authorList>
            <person name="Anantharaman K."/>
            <person name="Brown C.T."/>
            <person name="Hug L.A."/>
            <person name="Sharon I."/>
            <person name="Castelle C.J."/>
            <person name="Probst A.J."/>
            <person name="Thomas B.C."/>
            <person name="Singh A."/>
            <person name="Wilkins M.J."/>
            <person name="Karaoz U."/>
            <person name="Brodie E.L."/>
            <person name="Williams K.H."/>
            <person name="Hubbard S.S."/>
            <person name="Banfield J.F."/>
        </authorList>
    </citation>
    <scope>NUCLEOTIDE SEQUENCE [LARGE SCALE GENOMIC DNA]</scope>
</reference>
<gene>
    <name evidence="7" type="ORF">A2519_20380</name>
</gene>
<keyword evidence="3 5" id="KW-1133">Transmembrane helix</keyword>
<dbReference type="PRINTS" id="PR00164">
    <property type="entry name" value="ABC2TRNSPORT"/>
</dbReference>
<dbReference type="Proteomes" id="UP000179243">
    <property type="component" value="Unassembled WGS sequence"/>
</dbReference>
<feature type="transmembrane region" description="Helical" evidence="5">
    <location>
        <begin position="143"/>
        <end position="161"/>
    </location>
</feature>
<dbReference type="InterPro" id="IPR047817">
    <property type="entry name" value="ABC2_TM_bact-type"/>
</dbReference>
<name>A0A1F7F3I4_UNCRA</name>
<feature type="transmembrane region" description="Helical" evidence="5">
    <location>
        <begin position="56"/>
        <end position="79"/>
    </location>
</feature>
<feature type="domain" description="ABC transmembrane type-2" evidence="6">
    <location>
        <begin position="24"/>
        <end position="252"/>
    </location>
</feature>
<comment type="subcellular location">
    <subcellularLocation>
        <location evidence="5">Cell membrane</location>
        <topology evidence="5">Multi-pass membrane protein</topology>
    </subcellularLocation>
    <subcellularLocation>
        <location evidence="1">Membrane</location>
        <topology evidence="1">Multi-pass membrane protein</topology>
    </subcellularLocation>
</comment>
<evidence type="ECO:0000259" key="6">
    <source>
        <dbReference type="PROSITE" id="PS51012"/>
    </source>
</evidence>
<dbReference type="Pfam" id="PF01061">
    <property type="entry name" value="ABC2_membrane"/>
    <property type="match status" value="1"/>
</dbReference>
<dbReference type="AlphaFoldDB" id="A0A1F7F3I4"/>
<dbReference type="PANTHER" id="PTHR43229">
    <property type="entry name" value="NODULATION PROTEIN J"/>
    <property type="match status" value="1"/>
</dbReference>
<dbReference type="GO" id="GO:0140359">
    <property type="term" value="F:ABC-type transporter activity"/>
    <property type="evidence" value="ECO:0007669"/>
    <property type="project" value="InterPro"/>
</dbReference>
<feature type="transmembrane region" description="Helical" evidence="5">
    <location>
        <begin position="223"/>
        <end position="246"/>
    </location>
</feature>
<comment type="similarity">
    <text evidence="5">Belongs to the ABC-2 integral membrane protein family.</text>
</comment>
<dbReference type="PROSITE" id="PS51012">
    <property type="entry name" value="ABC_TM2"/>
    <property type="match status" value="1"/>
</dbReference>
<keyword evidence="5" id="KW-1003">Cell membrane</keyword>
<feature type="transmembrane region" description="Helical" evidence="5">
    <location>
        <begin position="173"/>
        <end position="192"/>
    </location>
</feature>
<keyword evidence="2 5" id="KW-0812">Transmembrane</keyword>
<accession>A0A1F7F3I4</accession>
<dbReference type="PANTHER" id="PTHR43229:SF2">
    <property type="entry name" value="NODULATION PROTEIN J"/>
    <property type="match status" value="1"/>
</dbReference>
<dbReference type="EMBL" id="MFYX01000132">
    <property type="protein sequence ID" value="OGK01122.1"/>
    <property type="molecule type" value="Genomic_DNA"/>
</dbReference>
<dbReference type="InterPro" id="IPR013525">
    <property type="entry name" value="ABC2_TM"/>
</dbReference>
<keyword evidence="4 5" id="KW-0472">Membrane</keyword>
<evidence type="ECO:0000256" key="1">
    <source>
        <dbReference type="ARBA" id="ARBA00004141"/>
    </source>
</evidence>
<protein>
    <recommendedName>
        <fullName evidence="5">Transport permease protein</fullName>
    </recommendedName>
</protein>
<dbReference type="InterPro" id="IPR051784">
    <property type="entry name" value="Nod_factor_ABC_transporter"/>
</dbReference>
<comment type="caution">
    <text evidence="7">The sequence shown here is derived from an EMBL/GenBank/DDBJ whole genome shotgun (WGS) entry which is preliminary data.</text>
</comment>
<dbReference type="PIRSF" id="PIRSF006648">
    <property type="entry name" value="DrrB"/>
    <property type="match status" value="1"/>
</dbReference>
<feature type="transmembrane region" description="Helical" evidence="5">
    <location>
        <begin position="21"/>
        <end position="44"/>
    </location>
</feature>
<dbReference type="InterPro" id="IPR000412">
    <property type="entry name" value="ABC_2_transport"/>
</dbReference>
<feature type="transmembrane region" description="Helical" evidence="5">
    <location>
        <begin position="117"/>
        <end position="137"/>
    </location>
</feature>
<dbReference type="GO" id="GO:0043190">
    <property type="term" value="C:ATP-binding cassette (ABC) transporter complex"/>
    <property type="evidence" value="ECO:0007669"/>
    <property type="project" value="InterPro"/>
</dbReference>
<evidence type="ECO:0000313" key="7">
    <source>
        <dbReference type="EMBL" id="OGK01122.1"/>
    </source>
</evidence>
<evidence type="ECO:0000256" key="3">
    <source>
        <dbReference type="ARBA" id="ARBA00022989"/>
    </source>
</evidence>
<evidence type="ECO:0000313" key="8">
    <source>
        <dbReference type="Proteomes" id="UP000179243"/>
    </source>
</evidence>
<evidence type="ECO:0000256" key="4">
    <source>
        <dbReference type="ARBA" id="ARBA00023136"/>
    </source>
</evidence>
<organism evidence="7 8">
    <name type="scientific">Candidatus Raymondbacteria bacterium RIFOXYD12_FULL_49_13</name>
    <dbReference type="NCBI Taxonomy" id="1817890"/>
    <lineage>
        <taxon>Bacteria</taxon>
        <taxon>Raymondiibacteriota</taxon>
    </lineage>
</organism>
<keyword evidence="5" id="KW-0813">Transport</keyword>
<evidence type="ECO:0000256" key="2">
    <source>
        <dbReference type="ARBA" id="ARBA00022692"/>
    </source>
</evidence>
<evidence type="ECO:0000256" key="5">
    <source>
        <dbReference type="RuleBase" id="RU361157"/>
    </source>
</evidence>